<dbReference type="EMBL" id="HBIS01002005">
    <property type="protein sequence ID" value="CAE0607969.1"/>
    <property type="molecule type" value="Transcribed_RNA"/>
</dbReference>
<evidence type="ECO:0000313" key="13">
    <source>
        <dbReference type="EMBL" id="CAE0607969.1"/>
    </source>
</evidence>
<evidence type="ECO:0000259" key="12">
    <source>
        <dbReference type="Pfam" id="PF10258"/>
    </source>
</evidence>
<organism evidence="13">
    <name type="scientific">Picocystis salinarum</name>
    <dbReference type="NCBI Taxonomy" id="88271"/>
    <lineage>
        <taxon>Eukaryota</taxon>
        <taxon>Viridiplantae</taxon>
        <taxon>Chlorophyta</taxon>
        <taxon>Picocystophyceae</taxon>
        <taxon>Picocystales</taxon>
        <taxon>Picocystaceae</taxon>
        <taxon>Picocystis</taxon>
    </lineage>
</organism>
<evidence type="ECO:0000256" key="8">
    <source>
        <dbReference type="ARBA" id="ARBA00022927"/>
    </source>
</evidence>
<evidence type="ECO:0000256" key="4">
    <source>
        <dbReference type="ARBA" id="ARBA00016856"/>
    </source>
</evidence>
<dbReference type="InterPro" id="IPR039047">
    <property type="entry name" value="PHAX"/>
</dbReference>
<evidence type="ECO:0000256" key="2">
    <source>
        <dbReference type="ARBA" id="ARBA00004496"/>
    </source>
</evidence>
<feature type="domain" description="Phosphorylated adapter RNA export protein RNA-binding" evidence="12">
    <location>
        <begin position="2"/>
        <end position="76"/>
    </location>
</feature>
<evidence type="ECO:0000256" key="6">
    <source>
        <dbReference type="ARBA" id="ARBA00022490"/>
    </source>
</evidence>
<dbReference type="Gene3D" id="1.10.10.1440">
    <property type="entry name" value="PHAX RNA-binding domain"/>
    <property type="match status" value="1"/>
</dbReference>
<dbReference type="GO" id="GO:0005737">
    <property type="term" value="C:cytoplasm"/>
    <property type="evidence" value="ECO:0007669"/>
    <property type="project" value="UniProtKB-SubCell"/>
</dbReference>
<name>A0A7S3UAM0_9CHLO</name>
<dbReference type="PANTHER" id="PTHR13135:SF0">
    <property type="entry name" value="PHOSPHORYLATED ADAPTER RNA EXPORT PROTEIN"/>
    <property type="match status" value="1"/>
</dbReference>
<comment type="subcellular location">
    <subcellularLocation>
        <location evidence="2">Cytoplasm</location>
    </subcellularLocation>
    <subcellularLocation>
        <location evidence="1">Nucleus</location>
    </subcellularLocation>
</comment>
<dbReference type="GO" id="GO:0006408">
    <property type="term" value="P:snRNA export from nucleus"/>
    <property type="evidence" value="ECO:0007669"/>
    <property type="project" value="InterPro"/>
</dbReference>
<keyword evidence="5" id="KW-0813">Transport</keyword>
<sequence>MELNEPKQPLMRRCVDHLGIDYVQELLDEVQKVERDGGQMTSDGDRKRTPGGVFWNLLKQRLAAEEWESIYAEEKERQKAIKRRQHSLRRRRKSGNMDVDEVSPPITPTSRDGKTFAEAVSASGI</sequence>
<dbReference type="InterPro" id="IPR019385">
    <property type="entry name" value="PHAX_RNA-binding_domain"/>
</dbReference>
<accession>A0A7S3UAM0</accession>
<dbReference type="GO" id="GO:0005634">
    <property type="term" value="C:nucleus"/>
    <property type="evidence" value="ECO:0007669"/>
    <property type="project" value="UniProtKB-SubCell"/>
</dbReference>
<evidence type="ECO:0000256" key="3">
    <source>
        <dbReference type="ARBA" id="ARBA00006094"/>
    </source>
</evidence>
<evidence type="ECO:0000256" key="7">
    <source>
        <dbReference type="ARBA" id="ARBA00022884"/>
    </source>
</evidence>
<keyword evidence="9" id="KW-0539">Nucleus</keyword>
<dbReference type="GO" id="GO:0015031">
    <property type="term" value="P:protein transport"/>
    <property type="evidence" value="ECO:0007669"/>
    <property type="project" value="UniProtKB-KW"/>
</dbReference>
<feature type="region of interest" description="Disordered" evidence="11">
    <location>
        <begin position="78"/>
        <end position="125"/>
    </location>
</feature>
<proteinExistence type="inferred from homology"/>
<keyword evidence="6" id="KW-0963">Cytoplasm</keyword>
<dbReference type="Pfam" id="PF10258">
    <property type="entry name" value="PHAX_RNA-bd"/>
    <property type="match status" value="1"/>
</dbReference>
<keyword evidence="8" id="KW-0653">Protein transport</keyword>
<comment type="similarity">
    <text evidence="3">Belongs to the PHAX family.</text>
</comment>
<dbReference type="AlphaFoldDB" id="A0A7S3UAM0"/>
<keyword evidence="7" id="KW-0694">RNA-binding</keyword>
<evidence type="ECO:0000256" key="9">
    <source>
        <dbReference type="ARBA" id="ARBA00023242"/>
    </source>
</evidence>
<feature type="compositionally biased region" description="Basic residues" evidence="11">
    <location>
        <begin position="80"/>
        <end position="94"/>
    </location>
</feature>
<evidence type="ECO:0000256" key="10">
    <source>
        <dbReference type="ARBA" id="ARBA00030834"/>
    </source>
</evidence>
<gene>
    <name evidence="13" type="ORF">PSAL00342_LOCUS1786</name>
</gene>
<reference evidence="13" key="1">
    <citation type="submission" date="2021-01" db="EMBL/GenBank/DDBJ databases">
        <authorList>
            <person name="Corre E."/>
            <person name="Pelletier E."/>
            <person name="Niang G."/>
            <person name="Scheremetjew M."/>
            <person name="Finn R."/>
            <person name="Kale V."/>
            <person name="Holt S."/>
            <person name="Cochrane G."/>
            <person name="Meng A."/>
            <person name="Brown T."/>
            <person name="Cohen L."/>
        </authorList>
    </citation>
    <scope>NUCLEOTIDE SEQUENCE</scope>
    <source>
        <strain evidence="13">CCMP1897</strain>
    </source>
</reference>
<evidence type="ECO:0000256" key="11">
    <source>
        <dbReference type="SAM" id="MobiDB-lite"/>
    </source>
</evidence>
<evidence type="ECO:0000256" key="1">
    <source>
        <dbReference type="ARBA" id="ARBA00004123"/>
    </source>
</evidence>
<protein>
    <recommendedName>
        <fullName evidence="4">Phosphorylated adapter RNA export protein</fullName>
    </recommendedName>
    <alternativeName>
        <fullName evidence="10">RNA U small nuclear RNA export adapter protein</fullName>
    </alternativeName>
</protein>
<dbReference type="GO" id="GO:0003723">
    <property type="term" value="F:RNA binding"/>
    <property type="evidence" value="ECO:0007669"/>
    <property type="project" value="UniProtKB-KW"/>
</dbReference>
<dbReference type="InterPro" id="IPR038092">
    <property type="entry name" value="PHAX_RNA-binding_sf"/>
</dbReference>
<evidence type="ECO:0000256" key="5">
    <source>
        <dbReference type="ARBA" id="ARBA00022448"/>
    </source>
</evidence>
<dbReference type="PANTHER" id="PTHR13135">
    <property type="entry name" value="CYTOSOLIC RESINIFERATOXIN BINDING PROTEIN RBP-26"/>
    <property type="match status" value="1"/>
</dbReference>